<feature type="compositionally biased region" description="Basic and acidic residues" evidence="8">
    <location>
        <begin position="72"/>
        <end position="85"/>
    </location>
</feature>
<dbReference type="GO" id="GO:0046872">
    <property type="term" value="F:metal ion binding"/>
    <property type="evidence" value="ECO:0007669"/>
    <property type="project" value="UniProtKB-KW"/>
</dbReference>
<evidence type="ECO:0000256" key="5">
    <source>
        <dbReference type="ARBA" id="ARBA00022801"/>
    </source>
</evidence>
<keyword evidence="2" id="KW-0808">Transferase</keyword>
<evidence type="ECO:0000313" key="10">
    <source>
        <dbReference type="EMBL" id="KAE9974103.1"/>
    </source>
</evidence>
<dbReference type="InterPro" id="IPR013087">
    <property type="entry name" value="Znf_C2H2_type"/>
</dbReference>
<evidence type="ECO:0000256" key="3">
    <source>
        <dbReference type="ARBA" id="ARBA00022723"/>
    </source>
</evidence>
<dbReference type="GO" id="GO:0019783">
    <property type="term" value="F:ubiquitin-like protein peptidase activity"/>
    <property type="evidence" value="ECO:0007669"/>
    <property type="project" value="UniProtKB-ARBA"/>
</dbReference>
<keyword evidence="7" id="KW-0539">Nucleus</keyword>
<evidence type="ECO:0000259" key="9">
    <source>
        <dbReference type="PROSITE" id="PS51907"/>
    </source>
</evidence>
<dbReference type="Gene3D" id="3.90.70.130">
    <property type="match status" value="1"/>
</dbReference>
<comment type="subcellular location">
    <subcellularLocation>
        <location evidence="1">Nucleus</location>
    </subcellularLocation>
</comment>
<sequence length="736" mass="83026">MDIYQPGHLDCLFDCGLTFSSLEALHLHIEVDHREDNDVSPFLARPATPPAASSSRDIHVPPLPTRPPPRVPVRDEESQGSREPEAEPFTLCPEPHCGEQILLIELNEHLDLHEAERLVDEGSISRPNSTRDQSLTSYSSSSMPPEPGQTYFSTDISPALLRKMDRRQTDEVSPRVGLGRKFLSIIGMEKKEPSRSGPGASKKNIPHLSKEILGPYAYEVQMPSDLYQRLQDGPKITRTKKISRHGGLVVHESVDGETPGVLPILKRLIEHDHRVGKAFLCHPSVTQIGKFHWEGGFCGYRNAQMQISYMQHAKHPSSVFFPGRTPGILDLQDHIEQAWDNGRHPYARQEVGRLKGTRKWIGTLEVHAIYQNLDIPCKVNQFSDSNTTFADEGLLDWVQAYFESAAMPDNKKVQCTLKPPVYLQRPGHSLTIVGLEIMKDGTRNLLVFDPMYQAPKLMKEMVDAGPRRIAYGRFTVVPGLGGRAPSSMNTSYNVYAFFDVSTGHYEVYRTNAFHRLFPWYLYGAKFEADQARFERHPVMRDAIDVSLWRGFCVPQLFSRWIPGEDGTLEITKLSYDDWMLPDVAEIYELEYWNPDTSVMDTSVLDHSCWTLPIAADISEPEYSEFDESWMDTSGIVSPACPEFEQLKEELLDCGYDLPPYSELRSLREEFLRCGSGGLWESPPVHEFKEKSVSTQVSNKDGWACLNAKHINEFVPGLQYVPSAGLAQGLFCATAAV</sequence>
<dbReference type="Proteomes" id="UP000447873">
    <property type="component" value="Unassembled WGS sequence"/>
</dbReference>
<proteinExistence type="predicted"/>
<evidence type="ECO:0000256" key="8">
    <source>
        <dbReference type="SAM" id="MobiDB-lite"/>
    </source>
</evidence>
<feature type="compositionally biased region" description="Pro residues" evidence="8">
    <location>
        <begin position="61"/>
        <end position="71"/>
    </location>
</feature>
<reference evidence="10 11" key="1">
    <citation type="submission" date="2018-12" db="EMBL/GenBank/DDBJ databases">
        <title>Venturia inaequalis Genome Resource.</title>
        <authorList>
            <person name="Lichtner F.J."/>
        </authorList>
    </citation>
    <scope>NUCLEOTIDE SEQUENCE [LARGE SCALE GENOMIC DNA]</scope>
    <source>
        <strain evidence="10 11">120213</strain>
    </source>
</reference>
<dbReference type="AlphaFoldDB" id="A0A8H3URU1"/>
<keyword evidence="4" id="KW-0227">DNA damage</keyword>
<name>A0A8H3URU1_VENIN</name>
<accession>A0A8H3URU1</accession>
<feature type="domain" description="UBZ3-type" evidence="9">
    <location>
        <begin position="85"/>
        <end position="121"/>
    </location>
</feature>
<feature type="compositionally biased region" description="Low complexity" evidence="8">
    <location>
        <begin position="130"/>
        <end position="142"/>
    </location>
</feature>
<evidence type="ECO:0000256" key="6">
    <source>
        <dbReference type="ARBA" id="ARBA00023204"/>
    </source>
</evidence>
<evidence type="ECO:0000313" key="11">
    <source>
        <dbReference type="Proteomes" id="UP000447873"/>
    </source>
</evidence>
<dbReference type="GO" id="GO:0005634">
    <property type="term" value="C:nucleus"/>
    <property type="evidence" value="ECO:0007669"/>
    <property type="project" value="UniProtKB-SubCell"/>
</dbReference>
<dbReference type="Pfam" id="PF07910">
    <property type="entry name" value="Peptidase_C78"/>
    <property type="match status" value="1"/>
</dbReference>
<feature type="region of interest" description="Disordered" evidence="8">
    <location>
        <begin position="40"/>
        <end position="92"/>
    </location>
</feature>
<evidence type="ECO:0000256" key="4">
    <source>
        <dbReference type="ARBA" id="ARBA00022763"/>
    </source>
</evidence>
<gene>
    <name evidence="10" type="ORF">EG328_004035</name>
</gene>
<dbReference type="PANTHER" id="PTHR48153:SF4">
    <property type="entry name" value="UBIQUITIN CARBOXYL-TERMINAL HYDROLASE MUG105"/>
    <property type="match status" value="1"/>
</dbReference>
<dbReference type="GO" id="GO:0016740">
    <property type="term" value="F:transferase activity"/>
    <property type="evidence" value="ECO:0007669"/>
    <property type="project" value="UniProtKB-KW"/>
</dbReference>
<dbReference type="PANTHER" id="PTHR48153">
    <property type="entry name" value="UFM1-SPECIFIC PROTEASE 2"/>
    <property type="match status" value="1"/>
</dbReference>
<evidence type="ECO:0000256" key="7">
    <source>
        <dbReference type="ARBA" id="ARBA00023242"/>
    </source>
</evidence>
<dbReference type="EMBL" id="WNWS01000226">
    <property type="protein sequence ID" value="KAE9974103.1"/>
    <property type="molecule type" value="Genomic_DNA"/>
</dbReference>
<comment type="caution">
    <text evidence="10">The sequence shown here is derived from an EMBL/GenBank/DDBJ whole genome shotgun (WGS) entry which is preliminary data.</text>
</comment>
<keyword evidence="5" id="KW-0378">Hydrolase</keyword>
<keyword evidence="3" id="KW-0479">Metal-binding</keyword>
<dbReference type="PROSITE" id="PS00028">
    <property type="entry name" value="ZINC_FINGER_C2H2_1"/>
    <property type="match status" value="1"/>
</dbReference>
<protein>
    <recommendedName>
        <fullName evidence="9">UBZ3-type domain-containing protein</fullName>
    </recommendedName>
</protein>
<evidence type="ECO:0000256" key="2">
    <source>
        <dbReference type="ARBA" id="ARBA00022679"/>
    </source>
</evidence>
<dbReference type="GO" id="GO:0006281">
    <property type="term" value="P:DNA repair"/>
    <property type="evidence" value="ECO:0007669"/>
    <property type="project" value="UniProtKB-KW"/>
</dbReference>
<keyword evidence="6" id="KW-0234">DNA repair</keyword>
<dbReference type="InterPro" id="IPR041298">
    <property type="entry name" value="UBZ3"/>
</dbReference>
<dbReference type="InterPro" id="IPR012462">
    <property type="entry name" value="UFSP1/2_DUB_cat"/>
</dbReference>
<organism evidence="10 11">
    <name type="scientific">Venturia inaequalis</name>
    <name type="common">Apple scab fungus</name>
    <dbReference type="NCBI Taxonomy" id="5025"/>
    <lineage>
        <taxon>Eukaryota</taxon>
        <taxon>Fungi</taxon>
        <taxon>Dikarya</taxon>
        <taxon>Ascomycota</taxon>
        <taxon>Pezizomycotina</taxon>
        <taxon>Dothideomycetes</taxon>
        <taxon>Pleosporomycetidae</taxon>
        <taxon>Venturiales</taxon>
        <taxon>Venturiaceae</taxon>
        <taxon>Venturia</taxon>
    </lineage>
</organism>
<dbReference type="PROSITE" id="PS51907">
    <property type="entry name" value="ZF_UBZ3"/>
    <property type="match status" value="1"/>
</dbReference>
<evidence type="ECO:0000256" key="1">
    <source>
        <dbReference type="ARBA" id="ARBA00004123"/>
    </source>
</evidence>
<feature type="region of interest" description="Disordered" evidence="8">
    <location>
        <begin position="121"/>
        <end position="153"/>
    </location>
</feature>